<evidence type="ECO:0000313" key="1">
    <source>
        <dbReference type="EMBL" id="CAA2995541.1"/>
    </source>
</evidence>
<comment type="caution">
    <text evidence="1">The sequence shown here is derived from an EMBL/GenBank/DDBJ whole genome shotgun (WGS) entry which is preliminary data.</text>
</comment>
<dbReference type="AlphaFoldDB" id="A0A8S0SR00"/>
<reference evidence="1 2" key="1">
    <citation type="submission" date="2019-12" db="EMBL/GenBank/DDBJ databases">
        <authorList>
            <person name="Alioto T."/>
            <person name="Alioto T."/>
            <person name="Gomez Garrido J."/>
        </authorList>
    </citation>
    <scope>NUCLEOTIDE SEQUENCE [LARGE SCALE GENOMIC DNA]</scope>
</reference>
<dbReference type="Gramene" id="OE9A079043T1">
    <property type="protein sequence ID" value="OE9A079043C1"/>
    <property type="gene ID" value="OE9A079043"/>
</dbReference>
<keyword evidence="2" id="KW-1185">Reference proteome</keyword>
<protein>
    <submittedName>
        <fullName evidence="1">Uncharacterized protein</fullName>
    </submittedName>
</protein>
<gene>
    <name evidence="1" type="ORF">OLEA9_A079043</name>
</gene>
<accession>A0A8S0SR00</accession>
<evidence type="ECO:0000313" key="2">
    <source>
        <dbReference type="Proteomes" id="UP000594638"/>
    </source>
</evidence>
<dbReference type="EMBL" id="CACTIH010005503">
    <property type="protein sequence ID" value="CAA2995541.1"/>
    <property type="molecule type" value="Genomic_DNA"/>
</dbReference>
<sequence>MINNQHYNILALMQKEEIGRACESFKLLSLVSQGCKGQNLHLAGITTGAEEGPESLTKLRCELSWSRKQNKPRKRLEEASYEAN</sequence>
<organism evidence="1 2">
    <name type="scientific">Olea europaea subsp. europaea</name>
    <dbReference type="NCBI Taxonomy" id="158383"/>
    <lineage>
        <taxon>Eukaryota</taxon>
        <taxon>Viridiplantae</taxon>
        <taxon>Streptophyta</taxon>
        <taxon>Embryophyta</taxon>
        <taxon>Tracheophyta</taxon>
        <taxon>Spermatophyta</taxon>
        <taxon>Magnoliopsida</taxon>
        <taxon>eudicotyledons</taxon>
        <taxon>Gunneridae</taxon>
        <taxon>Pentapetalae</taxon>
        <taxon>asterids</taxon>
        <taxon>lamiids</taxon>
        <taxon>Lamiales</taxon>
        <taxon>Oleaceae</taxon>
        <taxon>Oleeae</taxon>
        <taxon>Olea</taxon>
    </lineage>
</organism>
<proteinExistence type="predicted"/>
<name>A0A8S0SR00_OLEEU</name>
<dbReference type="Proteomes" id="UP000594638">
    <property type="component" value="Unassembled WGS sequence"/>
</dbReference>